<keyword evidence="2" id="KW-1185">Reference proteome</keyword>
<evidence type="ECO:0008006" key="3">
    <source>
        <dbReference type="Google" id="ProtNLM"/>
    </source>
</evidence>
<dbReference type="Gene3D" id="3.40.50.150">
    <property type="entry name" value="Vaccinia Virus protein VP39"/>
    <property type="match status" value="1"/>
</dbReference>
<evidence type="ECO:0000313" key="2">
    <source>
        <dbReference type="Proteomes" id="UP000070498"/>
    </source>
</evidence>
<reference evidence="1 2" key="1">
    <citation type="submission" date="2015-11" db="EMBL/GenBank/DDBJ databases">
        <title>Draft genome sequence of Agrobacterium sp. R89-1.</title>
        <authorList>
            <person name="Zahradnik J."/>
            <person name="Kyslikova E."/>
            <person name="Palyzova A."/>
            <person name="Kyslik P."/>
        </authorList>
    </citation>
    <scope>NUCLEOTIDE SEQUENCE [LARGE SCALE GENOMIC DNA]</scope>
    <source>
        <strain evidence="1 2">R89-1</strain>
    </source>
</reference>
<dbReference type="OrthoDB" id="7989025at2"/>
<dbReference type="EMBL" id="LNUW01000035">
    <property type="protein sequence ID" value="KXG84979.1"/>
    <property type="molecule type" value="Genomic_DNA"/>
</dbReference>
<accession>A0A135P0R6</accession>
<protein>
    <recommendedName>
        <fullName evidence="3">Methyltransferase type 11 domain-containing protein</fullName>
    </recommendedName>
</protein>
<dbReference type="SUPFAM" id="SSF53335">
    <property type="entry name" value="S-adenosyl-L-methionine-dependent methyltransferases"/>
    <property type="match status" value="1"/>
</dbReference>
<comment type="caution">
    <text evidence="1">The sequence shown here is derived from an EMBL/GenBank/DDBJ whole genome shotgun (WGS) entry which is preliminary data.</text>
</comment>
<name>A0A135P0R6_9HYPH</name>
<dbReference type="AlphaFoldDB" id="A0A135P0R6"/>
<dbReference type="Proteomes" id="UP000070498">
    <property type="component" value="Unassembled WGS sequence"/>
</dbReference>
<evidence type="ECO:0000313" key="1">
    <source>
        <dbReference type="EMBL" id="KXG84979.1"/>
    </source>
</evidence>
<gene>
    <name evidence="1" type="ORF">ATO67_10145</name>
</gene>
<organism evidence="1 2">
    <name type="scientific">Agrobacterium bohemicum</name>
    <dbReference type="NCBI Taxonomy" id="2052828"/>
    <lineage>
        <taxon>Bacteria</taxon>
        <taxon>Pseudomonadati</taxon>
        <taxon>Pseudomonadota</taxon>
        <taxon>Alphaproteobacteria</taxon>
        <taxon>Hyphomicrobiales</taxon>
        <taxon>Rhizobiaceae</taxon>
        <taxon>Rhizobium/Agrobacterium group</taxon>
        <taxon>Agrobacterium</taxon>
    </lineage>
</organism>
<proteinExistence type="predicted"/>
<dbReference type="InterPro" id="IPR029063">
    <property type="entry name" value="SAM-dependent_MTases_sf"/>
</dbReference>
<sequence length="292" mass="32515">MPVLFRNLLFTLTGGLILIGVWAKHRLMGYRKPNTVSVEDRDARIAYVHDVVESWLRFLPANVSVRGRAVLELGPGSSLATGALLLAHGAKTYTAVDAFGLATDETADFRRDAISRFNGDLRQEDIKIAHAALHGASPNFQYHVDAGFNIPAMCLGQTFDLILSCAAFEHFDAIETTIEGLTKVAQSGCISLHIIDLQTHTNVIRERDPNNIYRFSAWFYSLLSFPGQPNRKRPIDYVRAFERNGWVDVQVIAAKSISGDQRKTLMSGLAKQFSTPEMDMEMLDAVIISRYP</sequence>
<dbReference type="RefSeq" id="WP_067647888.1">
    <property type="nucleotide sequence ID" value="NZ_KQ961027.1"/>
</dbReference>